<dbReference type="Gene3D" id="3.40.50.720">
    <property type="entry name" value="NAD(P)-binding Rossmann-like Domain"/>
    <property type="match status" value="2"/>
</dbReference>
<reference evidence="4 5" key="1">
    <citation type="journal article" date="2015" name="Antonie Van Leeuwenhoek">
        <title>Oricola cellulosilytica gen. nov., sp. nov., a cellulose-degrading bacterium of the family Phyllobacteriaceae isolated from surface seashore water, and emended descriptions of Mesorhizobium loti and Phyllobacterium myrsinacearum.</title>
        <authorList>
            <person name="Hameed A."/>
            <person name="Shahina M."/>
            <person name="Lai W.A."/>
            <person name="Lin S.Y."/>
            <person name="Young L.S."/>
            <person name="Liu Y.C."/>
            <person name="Hsu Y.H."/>
            <person name="Young C.C."/>
        </authorList>
    </citation>
    <scope>NUCLEOTIDE SEQUENCE [LARGE SCALE GENOMIC DNA]</scope>
    <source>
        <strain evidence="4 5">KCTC 52183</strain>
    </source>
</reference>
<dbReference type="CDD" id="cd12164">
    <property type="entry name" value="GDH_like_2"/>
    <property type="match status" value="1"/>
</dbReference>
<dbReference type="Proteomes" id="UP000291301">
    <property type="component" value="Unassembled WGS sequence"/>
</dbReference>
<dbReference type="SUPFAM" id="SSF51735">
    <property type="entry name" value="NAD(P)-binding Rossmann-fold domains"/>
    <property type="match status" value="1"/>
</dbReference>
<evidence type="ECO:0000313" key="4">
    <source>
        <dbReference type="EMBL" id="TCD16432.1"/>
    </source>
</evidence>
<evidence type="ECO:0000313" key="5">
    <source>
        <dbReference type="Proteomes" id="UP000291301"/>
    </source>
</evidence>
<evidence type="ECO:0000259" key="3">
    <source>
        <dbReference type="Pfam" id="PF02826"/>
    </source>
</evidence>
<dbReference type="OrthoDB" id="9787219at2"/>
<dbReference type="AlphaFoldDB" id="A0A4V2MP61"/>
<proteinExistence type="predicted"/>
<dbReference type="SUPFAM" id="SSF52283">
    <property type="entry name" value="Formate/glycerate dehydrogenase catalytic domain-like"/>
    <property type="match status" value="1"/>
</dbReference>
<dbReference type="RefSeq" id="WP_131565292.1">
    <property type="nucleotide sequence ID" value="NZ_JAINFK010000001.1"/>
</dbReference>
<comment type="caution">
    <text evidence="4">The sequence shown here is derived from an EMBL/GenBank/DDBJ whole genome shotgun (WGS) entry which is preliminary data.</text>
</comment>
<accession>A0A4V2MP61</accession>
<keyword evidence="2" id="KW-0520">NAD</keyword>
<keyword evidence="4" id="KW-0670">Pyruvate</keyword>
<dbReference type="EMBL" id="SJST01000001">
    <property type="protein sequence ID" value="TCD16432.1"/>
    <property type="molecule type" value="Genomic_DNA"/>
</dbReference>
<keyword evidence="5" id="KW-1185">Reference proteome</keyword>
<dbReference type="GO" id="GO:0016491">
    <property type="term" value="F:oxidoreductase activity"/>
    <property type="evidence" value="ECO:0007669"/>
    <property type="project" value="UniProtKB-KW"/>
</dbReference>
<evidence type="ECO:0000256" key="2">
    <source>
        <dbReference type="ARBA" id="ARBA00023027"/>
    </source>
</evidence>
<evidence type="ECO:0000256" key="1">
    <source>
        <dbReference type="ARBA" id="ARBA00023002"/>
    </source>
</evidence>
<dbReference type="GO" id="GO:0051287">
    <property type="term" value="F:NAD binding"/>
    <property type="evidence" value="ECO:0007669"/>
    <property type="project" value="InterPro"/>
</dbReference>
<name>A0A4V2MP61_9HYPH</name>
<dbReference type="InterPro" id="IPR006140">
    <property type="entry name" value="D-isomer_DH_NAD-bd"/>
</dbReference>
<dbReference type="InterPro" id="IPR036291">
    <property type="entry name" value="NAD(P)-bd_dom_sf"/>
</dbReference>
<organism evidence="4 5">
    <name type="scientific">Oricola cellulosilytica</name>
    <dbReference type="NCBI Taxonomy" id="1429082"/>
    <lineage>
        <taxon>Bacteria</taxon>
        <taxon>Pseudomonadati</taxon>
        <taxon>Pseudomonadota</taxon>
        <taxon>Alphaproteobacteria</taxon>
        <taxon>Hyphomicrobiales</taxon>
        <taxon>Ahrensiaceae</taxon>
        <taxon>Oricola</taxon>
    </lineage>
</organism>
<feature type="domain" description="D-isomer specific 2-hydroxyacid dehydrogenase NAD-binding" evidence="3">
    <location>
        <begin position="108"/>
        <end position="286"/>
    </location>
</feature>
<gene>
    <name evidence="4" type="ORF">E0D97_03120</name>
</gene>
<dbReference type="Pfam" id="PF02826">
    <property type="entry name" value="2-Hacid_dh_C"/>
    <property type="match status" value="1"/>
</dbReference>
<dbReference type="PANTHER" id="PTHR43333:SF1">
    <property type="entry name" value="D-ISOMER SPECIFIC 2-HYDROXYACID DEHYDROGENASE NAD-BINDING DOMAIN-CONTAINING PROTEIN"/>
    <property type="match status" value="1"/>
</dbReference>
<keyword evidence="1" id="KW-0560">Oxidoreductase</keyword>
<sequence length="321" mass="34948">MNRDGERGKVLLSVTGFDPAAWHDALKQAAPQRDIVLRADKAGDPDITYAVVWKQPPGVLRDLPNLRAVFSIGAGVDHIFSGDEVPDVPIVRVVADDLTERMSEYVVWQVLDHHRKGPLYREQQSKTIWHEVRMQPAAKEVSVGILGLGTLGRDAANKLRMLGFKVAGWSRTPKQMEGVQTYAGRSGLDEFLAVSDVVVCLLPLTQETHGILSASFFEKMKRHGALGAPVLINAGRGGLQVETDIIEALDAGRLGAVTLDVFQTEPLPADSSLWRHPNITITPHCAATSDPRALVPPMVAQMDAHDAGKPLVNLVDREAGY</sequence>
<dbReference type="PANTHER" id="PTHR43333">
    <property type="entry name" value="2-HACID_DH_C DOMAIN-CONTAINING PROTEIN"/>
    <property type="match status" value="1"/>
</dbReference>
<protein>
    <submittedName>
        <fullName evidence="4">Glyoxylate/hydroxypyruvate reductase A</fullName>
    </submittedName>
</protein>